<evidence type="ECO:0000256" key="1">
    <source>
        <dbReference type="SAM" id="SignalP"/>
    </source>
</evidence>
<evidence type="ECO:0000313" key="2">
    <source>
        <dbReference type="EMBL" id="OXA42447.1"/>
    </source>
</evidence>
<dbReference type="SUPFAM" id="SSF117281">
    <property type="entry name" value="Kelch motif"/>
    <property type="match status" value="1"/>
</dbReference>
<name>A0A226DCK4_FOLCA</name>
<dbReference type="InterPro" id="IPR015915">
    <property type="entry name" value="Kelch-typ_b-propeller"/>
</dbReference>
<feature type="signal peptide" evidence="1">
    <location>
        <begin position="1"/>
        <end position="19"/>
    </location>
</feature>
<protein>
    <submittedName>
        <fullName evidence="2">Uncharacterized protein</fullName>
    </submittedName>
</protein>
<dbReference type="EMBL" id="LNIX01000026">
    <property type="protein sequence ID" value="OXA42447.1"/>
    <property type="molecule type" value="Genomic_DNA"/>
</dbReference>
<feature type="chain" id="PRO_5012691605" evidence="1">
    <location>
        <begin position="20"/>
        <end position="246"/>
    </location>
</feature>
<dbReference type="Gene3D" id="2.120.10.80">
    <property type="entry name" value="Kelch-type beta propeller"/>
    <property type="match status" value="1"/>
</dbReference>
<dbReference type="AlphaFoldDB" id="A0A226DCK4"/>
<evidence type="ECO:0000313" key="3">
    <source>
        <dbReference type="Proteomes" id="UP000198287"/>
    </source>
</evidence>
<keyword evidence="1" id="KW-0732">Signal</keyword>
<organism evidence="2 3">
    <name type="scientific">Folsomia candida</name>
    <name type="common">Springtail</name>
    <dbReference type="NCBI Taxonomy" id="158441"/>
    <lineage>
        <taxon>Eukaryota</taxon>
        <taxon>Metazoa</taxon>
        <taxon>Ecdysozoa</taxon>
        <taxon>Arthropoda</taxon>
        <taxon>Hexapoda</taxon>
        <taxon>Collembola</taxon>
        <taxon>Entomobryomorpha</taxon>
        <taxon>Isotomoidea</taxon>
        <taxon>Isotomidae</taxon>
        <taxon>Proisotominae</taxon>
        <taxon>Folsomia</taxon>
    </lineage>
</organism>
<accession>A0A226DCK4</accession>
<reference evidence="2 3" key="1">
    <citation type="submission" date="2015-12" db="EMBL/GenBank/DDBJ databases">
        <title>The genome of Folsomia candida.</title>
        <authorList>
            <person name="Faddeeva A."/>
            <person name="Derks M.F."/>
            <person name="Anvar Y."/>
            <person name="Smit S."/>
            <person name="Van Straalen N."/>
            <person name="Roelofs D."/>
        </authorList>
    </citation>
    <scope>NUCLEOTIDE SEQUENCE [LARGE SCALE GENOMIC DNA]</scope>
    <source>
        <strain evidence="2 3">VU population</strain>
        <tissue evidence="2">Whole body</tissue>
    </source>
</reference>
<keyword evidence="3" id="KW-1185">Reference proteome</keyword>
<sequence>MNLLHYILQLFCQTAMSTANKKFHNNDACYSGNNPFLNSIQIADCDWTLILQGLDTPSLDGSLTCMDLTMSCKVFLYSSSNIYYHGGLGRADVFKFSPSLHTVENVTILPFPNSESAAVQVSPSSPEVLIPGGNSSRNGRVRFNMDTLETQELPPFSPHKLHVHPGRVGWPRERLNFWKSLQTEEIGGPTFPSVRGTEAAVWDGSYVYVVGGYGGLIGGNRSDSILTWSPERMEHSIIPILNHFNP</sequence>
<gene>
    <name evidence="2" type="ORF">Fcan01_22672</name>
</gene>
<proteinExistence type="predicted"/>
<comment type="caution">
    <text evidence="2">The sequence shown here is derived from an EMBL/GenBank/DDBJ whole genome shotgun (WGS) entry which is preliminary data.</text>
</comment>
<dbReference type="Proteomes" id="UP000198287">
    <property type="component" value="Unassembled WGS sequence"/>
</dbReference>